<evidence type="ECO:0000256" key="4">
    <source>
        <dbReference type="ARBA" id="ARBA00023163"/>
    </source>
</evidence>
<dbReference type="PROSITE" id="PS50863">
    <property type="entry name" value="B3"/>
    <property type="match status" value="1"/>
</dbReference>
<evidence type="ECO:0000256" key="5">
    <source>
        <dbReference type="ARBA" id="ARBA00023242"/>
    </source>
</evidence>
<dbReference type="InterPro" id="IPR003340">
    <property type="entry name" value="B3_DNA-bd"/>
</dbReference>
<keyword evidence="8" id="KW-1185">Reference proteome</keyword>
<comment type="caution">
    <text evidence="7">The sequence shown here is derived from an EMBL/GenBank/DDBJ whole genome shotgun (WGS) entry which is preliminary data.</text>
</comment>
<evidence type="ECO:0000313" key="8">
    <source>
        <dbReference type="Proteomes" id="UP000655225"/>
    </source>
</evidence>
<keyword evidence="2" id="KW-0805">Transcription regulation</keyword>
<dbReference type="Gene3D" id="2.40.330.10">
    <property type="entry name" value="DNA-binding pseudobarrel domain"/>
    <property type="match status" value="1"/>
</dbReference>
<sequence length="278" mass="32028">MFSGRDATFNFIQSQETINEIEEGWEHMFEKPLTPSDVGKLNRLVIPKQHAEKYFPISSDSCSKGLLLSFEDESGKSWRFRYSYWSSSQSYVMTKGWSRFVKEKLLVAGDVVSFDRRRLTGDRLFIRWRHRVAPVQDRGVAQPISTPLTHLFYSAQYPYPSHPHGPLLYQLPDCLHAGVAVDPVVENNTTPGNSKRLRLFGVNFDCQLDGSEPPRTDGLSLSSQGSNHDYHKVHTKTQFLPRRHLQRFRCFSSISIFRKISTEGDIEVEEICRRNVVD</sequence>
<dbReference type="InterPro" id="IPR015300">
    <property type="entry name" value="DNA-bd_pseudobarrel_sf"/>
</dbReference>
<dbReference type="SUPFAM" id="SSF101936">
    <property type="entry name" value="DNA-binding pseudobarrel domain"/>
    <property type="match status" value="1"/>
</dbReference>
<keyword evidence="4" id="KW-0804">Transcription</keyword>
<evidence type="ECO:0000256" key="2">
    <source>
        <dbReference type="ARBA" id="ARBA00023015"/>
    </source>
</evidence>
<organism evidence="7 8">
    <name type="scientific">Tetracentron sinense</name>
    <name type="common">Spur-leaf</name>
    <dbReference type="NCBI Taxonomy" id="13715"/>
    <lineage>
        <taxon>Eukaryota</taxon>
        <taxon>Viridiplantae</taxon>
        <taxon>Streptophyta</taxon>
        <taxon>Embryophyta</taxon>
        <taxon>Tracheophyta</taxon>
        <taxon>Spermatophyta</taxon>
        <taxon>Magnoliopsida</taxon>
        <taxon>Trochodendrales</taxon>
        <taxon>Trochodendraceae</taxon>
        <taxon>Tetracentron</taxon>
    </lineage>
</organism>
<keyword evidence="5" id="KW-0539">Nucleus</keyword>
<dbReference type="GO" id="GO:0005634">
    <property type="term" value="C:nucleus"/>
    <property type="evidence" value="ECO:0007669"/>
    <property type="project" value="UniProtKB-SubCell"/>
</dbReference>
<feature type="domain" description="TF-B3" evidence="6">
    <location>
        <begin position="29"/>
        <end position="131"/>
    </location>
</feature>
<evidence type="ECO:0000259" key="6">
    <source>
        <dbReference type="PROSITE" id="PS50863"/>
    </source>
</evidence>
<dbReference type="OrthoDB" id="2020802at2759"/>
<comment type="subcellular location">
    <subcellularLocation>
        <location evidence="1">Nucleus</location>
    </subcellularLocation>
</comment>
<dbReference type="GO" id="GO:0003700">
    <property type="term" value="F:DNA-binding transcription factor activity"/>
    <property type="evidence" value="ECO:0007669"/>
    <property type="project" value="InterPro"/>
</dbReference>
<gene>
    <name evidence="7" type="ORF">HHK36_032524</name>
</gene>
<dbReference type="Proteomes" id="UP000655225">
    <property type="component" value="Unassembled WGS sequence"/>
</dbReference>
<dbReference type="CDD" id="cd10017">
    <property type="entry name" value="B3_DNA"/>
    <property type="match status" value="1"/>
</dbReference>
<proteinExistence type="predicted"/>
<dbReference type="Pfam" id="PF02362">
    <property type="entry name" value="B3"/>
    <property type="match status" value="1"/>
</dbReference>
<dbReference type="PANTHER" id="PTHR31140:SF70">
    <property type="entry name" value="B3 DOMAIN-CONTAINING PROTEIN OS11G0156000"/>
    <property type="match status" value="1"/>
</dbReference>
<evidence type="ECO:0000313" key="7">
    <source>
        <dbReference type="EMBL" id="KAF8369459.1"/>
    </source>
</evidence>
<dbReference type="SMART" id="SM01019">
    <property type="entry name" value="B3"/>
    <property type="match status" value="1"/>
</dbReference>
<protein>
    <recommendedName>
        <fullName evidence="6">TF-B3 domain-containing protein</fullName>
    </recommendedName>
</protein>
<dbReference type="OMA" id="RHRWANE"/>
<reference evidence="7 8" key="1">
    <citation type="submission" date="2020-04" db="EMBL/GenBank/DDBJ databases">
        <title>Plant Genome Project.</title>
        <authorList>
            <person name="Zhang R.-G."/>
        </authorList>
    </citation>
    <scope>NUCLEOTIDE SEQUENCE [LARGE SCALE GENOMIC DNA]</scope>
    <source>
        <strain evidence="7">YNK0</strain>
        <tissue evidence="7">Leaf</tissue>
    </source>
</reference>
<accession>A0A834Y7Z8</accession>
<name>A0A834Y7Z8_TETSI</name>
<evidence type="ECO:0000256" key="3">
    <source>
        <dbReference type="ARBA" id="ARBA00023125"/>
    </source>
</evidence>
<dbReference type="AlphaFoldDB" id="A0A834Y7Z8"/>
<evidence type="ECO:0000256" key="1">
    <source>
        <dbReference type="ARBA" id="ARBA00004123"/>
    </source>
</evidence>
<dbReference type="EMBL" id="JABCRI010000755">
    <property type="protein sequence ID" value="KAF8369459.1"/>
    <property type="molecule type" value="Genomic_DNA"/>
</dbReference>
<dbReference type="GO" id="GO:0003677">
    <property type="term" value="F:DNA binding"/>
    <property type="evidence" value="ECO:0007669"/>
    <property type="project" value="UniProtKB-KW"/>
</dbReference>
<dbReference type="PANTHER" id="PTHR31140">
    <property type="entry name" value="B3 DOMAIN-CONTAINING TRANSCRIPTION FACTOR ABI3"/>
    <property type="match status" value="1"/>
</dbReference>
<keyword evidence="3" id="KW-0238">DNA-binding</keyword>
<dbReference type="InterPro" id="IPR044800">
    <property type="entry name" value="LEC2-like"/>
</dbReference>